<keyword evidence="3" id="KW-1185">Reference proteome</keyword>
<evidence type="ECO:0000256" key="1">
    <source>
        <dbReference type="SAM" id="Phobius"/>
    </source>
</evidence>
<evidence type="ECO:0000313" key="2">
    <source>
        <dbReference type="EMBL" id="KAK3218447.1"/>
    </source>
</evidence>
<evidence type="ECO:0000313" key="3">
    <source>
        <dbReference type="Proteomes" id="UP001281410"/>
    </source>
</evidence>
<evidence type="ECO:0008006" key="4">
    <source>
        <dbReference type="Google" id="ProtNLM"/>
    </source>
</evidence>
<gene>
    <name evidence="2" type="ORF">Dsin_012417</name>
</gene>
<sequence>MALVMGVACKNVTLQSQVLFCSAASLPHVVGCCWMLLLSFGSIMTIGGLLGSLINGKVADLIGRKGGAWLLDLGRVSLGIGIGMNAYAAKIGRDKELEASLQSLRGGNADIYLETVNIKVKFHLTSIN</sequence>
<comment type="caution">
    <text evidence="2">The sequence shown here is derived from an EMBL/GenBank/DDBJ whole genome shotgun (WGS) entry which is preliminary data.</text>
</comment>
<dbReference type="Proteomes" id="UP001281410">
    <property type="component" value="Unassembled WGS sequence"/>
</dbReference>
<dbReference type="AlphaFoldDB" id="A0AAE0AI11"/>
<keyword evidence="1" id="KW-0812">Transmembrane</keyword>
<feature type="transmembrane region" description="Helical" evidence="1">
    <location>
        <begin position="34"/>
        <end position="54"/>
    </location>
</feature>
<protein>
    <recommendedName>
        <fullName evidence="4">Major facilitator superfamily (MFS) profile domain-containing protein</fullName>
    </recommendedName>
</protein>
<keyword evidence="1" id="KW-0472">Membrane</keyword>
<keyword evidence="1" id="KW-1133">Transmembrane helix</keyword>
<dbReference type="SUPFAM" id="SSF103473">
    <property type="entry name" value="MFS general substrate transporter"/>
    <property type="match status" value="1"/>
</dbReference>
<reference evidence="2" key="1">
    <citation type="journal article" date="2023" name="Plant J.">
        <title>Genome sequences and population genomics provide insights into the demographic history, inbreeding, and mutation load of two 'living fossil' tree species of Dipteronia.</title>
        <authorList>
            <person name="Feng Y."/>
            <person name="Comes H.P."/>
            <person name="Chen J."/>
            <person name="Zhu S."/>
            <person name="Lu R."/>
            <person name="Zhang X."/>
            <person name="Li P."/>
            <person name="Qiu J."/>
            <person name="Olsen K.M."/>
            <person name="Qiu Y."/>
        </authorList>
    </citation>
    <scope>NUCLEOTIDE SEQUENCE</scope>
    <source>
        <strain evidence="2">NBL</strain>
    </source>
</reference>
<dbReference type="InterPro" id="IPR036259">
    <property type="entry name" value="MFS_trans_sf"/>
</dbReference>
<proteinExistence type="predicted"/>
<dbReference type="EMBL" id="JANJYJ010000004">
    <property type="protein sequence ID" value="KAK3218447.1"/>
    <property type="molecule type" value="Genomic_DNA"/>
</dbReference>
<accession>A0AAE0AI11</accession>
<name>A0AAE0AI11_9ROSI</name>
<organism evidence="2 3">
    <name type="scientific">Dipteronia sinensis</name>
    <dbReference type="NCBI Taxonomy" id="43782"/>
    <lineage>
        <taxon>Eukaryota</taxon>
        <taxon>Viridiplantae</taxon>
        <taxon>Streptophyta</taxon>
        <taxon>Embryophyta</taxon>
        <taxon>Tracheophyta</taxon>
        <taxon>Spermatophyta</taxon>
        <taxon>Magnoliopsida</taxon>
        <taxon>eudicotyledons</taxon>
        <taxon>Gunneridae</taxon>
        <taxon>Pentapetalae</taxon>
        <taxon>rosids</taxon>
        <taxon>malvids</taxon>
        <taxon>Sapindales</taxon>
        <taxon>Sapindaceae</taxon>
        <taxon>Hippocastanoideae</taxon>
        <taxon>Acereae</taxon>
        <taxon>Dipteronia</taxon>
    </lineage>
</organism>